<evidence type="ECO:0000313" key="3">
    <source>
        <dbReference type="EMBL" id="GAA2724024.1"/>
    </source>
</evidence>
<organism evidence="3 4">
    <name type="scientific">Streptomyces luteosporeus</name>
    <dbReference type="NCBI Taxonomy" id="173856"/>
    <lineage>
        <taxon>Bacteria</taxon>
        <taxon>Bacillati</taxon>
        <taxon>Actinomycetota</taxon>
        <taxon>Actinomycetes</taxon>
        <taxon>Kitasatosporales</taxon>
        <taxon>Streptomycetaceae</taxon>
        <taxon>Streptomyces</taxon>
    </lineage>
</organism>
<keyword evidence="4" id="KW-1185">Reference proteome</keyword>
<evidence type="ECO:0000256" key="1">
    <source>
        <dbReference type="ARBA" id="ARBA00022527"/>
    </source>
</evidence>
<dbReference type="Proteomes" id="UP001500886">
    <property type="component" value="Unassembled WGS sequence"/>
</dbReference>
<dbReference type="EMBL" id="BAAASL010000024">
    <property type="protein sequence ID" value="GAA2724024.1"/>
    <property type="molecule type" value="Genomic_DNA"/>
</dbReference>
<dbReference type="PANTHER" id="PTHR35526:SF3">
    <property type="entry name" value="ANTI-SIGMA-F FACTOR RSBW"/>
    <property type="match status" value="1"/>
</dbReference>
<proteinExistence type="predicted"/>
<dbReference type="InterPro" id="IPR003594">
    <property type="entry name" value="HATPase_dom"/>
</dbReference>
<dbReference type="InterPro" id="IPR050267">
    <property type="entry name" value="Anti-sigma-factor_SerPK"/>
</dbReference>
<feature type="domain" description="Histidine kinase/HSP90-like ATPase" evidence="2">
    <location>
        <begin position="24"/>
        <end position="121"/>
    </location>
</feature>
<sequence length="141" mass="15681">MLLPFPVKETAERIEPFEYSLLVPHDARAVRVARTTLRAALLAHELGELIGRAELLANEMLTNAIVHTSGTAELSLWWSEWRVLRVTVRDNCPRPPTPRAVRPYGENGRGLRLLQALADRWGHAPSPGGGAKSVWCEISRA</sequence>
<dbReference type="PANTHER" id="PTHR35526">
    <property type="entry name" value="ANTI-SIGMA-F FACTOR RSBW-RELATED"/>
    <property type="match status" value="1"/>
</dbReference>
<dbReference type="Gene3D" id="3.30.565.10">
    <property type="entry name" value="Histidine kinase-like ATPase, C-terminal domain"/>
    <property type="match status" value="1"/>
</dbReference>
<protein>
    <recommendedName>
        <fullName evidence="2">Histidine kinase/HSP90-like ATPase domain-containing protein</fullName>
    </recommendedName>
</protein>
<dbReference type="SUPFAM" id="SSF55874">
    <property type="entry name" value="ATPase domain of HSP90 chaperone/DNA topoisomerase II/histidine kinase"/>
    <property type="match status" value="1"/>
</dbReference>
<dbReference type="RefSeq" id="WP_344438660.1">
    <property type="nucleotide sequence ID" value="NZ_BAAASL010000024.1"/>
</dbReference>
<name>A0ABP6GME5_9ACTN</name>
<keyword evidence="1" id="KW-0723">Serine/threonine-protein kinase</keyword>
<comment type="caution">
    <text evidence="3">The sequence shown here is derived from an EMBL/GenBank/DDBJ whole genome shotgun (WGS) entry which is preliminary data.</text>
</comment>
<evidence type="ECO:0000259" key="2">
    <source>
        <dbReference type="Pfam" id="PF13581"/>
    </source>
</evidence>
<reference evidence="4" key="1">
    <citation type="journal article" date="2019" name="Int. J. Syst. Evol. Microbiol.">
        <title>The Global Catalogue of Microorganisms (GCM) 10K type strain sequencing project: providing services to taxonomists for standard genome sequencing and annotation.</title>
        <authorList>
            <consortium name="The Broad Institute Genomics Platform"/>
            <consortium name="The Broad Institute Genome Sequencing Center for Infectious Disease"/>
            <person name="Wu L."/>
            <person name="Ma J."/>
        </authorList>
    </citation>
    <scope>NUCLEOTIDE SEQUENCE [LARGE SCALE GENOMIC DNA]</scope>
    <source>
        <strain evidence="4">JCM 4542</strain>
    </source>
</reference>
<evidence type="ECO:0000313" key="4">
    <source>
        <dbReference type="Proteomes" id="UP001500886"/>
    </source>
</evidence>
<keyword evidence="1" id="KW-0418">Kinase</keyword>
<accession>A0ABP6GME5</accession>
<keyword evidence="1" id="KW-0808">Transferase</keyword>
<gene>
    <name evidence="3" type="ORF">GCM10010315_52780</name>
</gene>
<dbReference type="InterPro" id="IPR036890">
    <property type="entry name" value="HATPase_C_sf"/>
</dbReference>
<dbReference type="CDD" id="cd16936">
    <property type="entry name" value="HATPase_RsbW-like"/>
    <property type="match status" value="1"/>
</dbReference>
<dbReference type="Pfam" id="PF13581">
    <property type="entry name" value="HATPase_c_2"/>
    <property type="match status" value="1"/>
</dbReference>